<dbReference type="Proteomes" id="UP001549112">
    <property type="component" value="Unassembled WGS sequence"/>
</dbReference>
<comment type="caution">
    <text evidence="2">The sequence shown here is derived from an EMBL/GenBank/DDBJ whole genome shotgun (WGS) entry which is preliminary data.</text>
</comment>
<keyword evidence="1" id="KW-0472">Membrane</keyword>
<keyword evidence="1" id="KW-0812">Transmembrane</keyword>
<keyword evidence="1" id="KW-1133">Transmembrane helix</keyword>
<dbReference type="SUPFAM" id="SSF143975">
    <property type="entry name" value="IlvD/EDD N-terminal domain-like"/>
    <property type="match status" value="1"/>
</dbReference>
<proteinExistence type="predicted"/>
<gene>
    <name evidence="2" type="ORF">ABID39_001014</name>
</gene>
<name>A0ABV2FP26_9HYPH</name>
<evidence type="ECO:0000256" key="1">
    <source>
        <dbReference type="SAM" id="Phobius"/>
    </source>
</evidence>
<keyword evidence="3" id="KW-1185">Reference proteome</keyword>
<reference evidence="2 3" key="1">
    <citation type="submission" date="2024-06" db="EMBL/GenBank/DDBJ databases">
        <title>Genomic Encyclopedia of Type Strains, Phase IV (KMG-IV): sequencing the most valuable type-strain genomes for metagenomic binning, comparative biology and taxonomic classification.</title>
        <authorList>
            <person name="Goeker M."/>
        </authorList>
    </citation>
    <scope>NUCLEOTIDE SEQUENCE [LARGE SCALE GENOMIC DNA]</scope>
    <source>
        <strain evidence="2 3">DSM 23650</strain>
    </source>
</reference>
<feature type="transmembrane region" description="Helical" evidence="1">
    <location>
        <begin position="35"/>
        <end position="57"/>
    </location>
</feature>
<organism evidence="2 3">
    <name type="scientific">Bartonella japonica</name>
    <dbReference type="NCBI Taxonomy" id="357761"/>
    <lineage>
        <taxon>Bacteria</taxon>
        <taxon>Pseudomonadati</taxon>
        <taxon>Pseudomonadota</taxon>
        <taxon>Alphaproteobacteria</taxon>
        <taxon>Hyphomicrobiales</taxon>
        <taxon>Bartonellaceae</taxon>
        <taxon>Bartonella</taxon>
    </lineage>
</organism>
<evidence type="ECO:0000313" key="3">
    <source>
        <dbReference type="Proteomes" id="UP001549112"/>
    </source>
</evidence>
<dbReference type="InterPro" id="IPR037237">
    <property type="entry name" value="IlvD/EDD_N"/>
</dbReference>
<evidence type="ECO:0000313" key="2">
    <source>
        <dbReference type="EMBL" id="MET3560320.1"/>
    </source>
</evidence>
<protein>
    <submittedName>
        <fullName evidence="2">Dihydroxyacid dehydratase/phosphogluconate dehydratase</fullName>
    </submittedName>
</protein>
<accession>A0ABV2FP26</accession>
<sequence>MAGGVAQVAGVVPIICDDVPQEYASMELSLFSRDVIAMAIGFHTICLMPRCIFGFVIKSYLV</sequence>
<dbReference type="EMBL" id="JBEPLT010000009">
    <property type="protein sequence ID" value="MET3560320.1"/>
    <property type="molecule type" value="Genomic_DNA"/>
</dbReference>